<dbReference type="OrthoDB" id="69796at2157"/>
<dbReference type="PROSITE" id="PS50936">
    <property type="entry name" value="ENGC_GTPASE"/>
    <property type="match status" value="1"/>
</dbReference>
<feature type="domain" description="CP-type G" evidence="13">
    <location>
        <begin position="115"/>
        <end position="270"/>
    </location>
</feature>
<keyword evidence="9 10" id="KW-0342">GTP-binding</keyword>
<dbReference type="PANTHER" id="PTHR32120">
    <property type="entry name" value="SMALL RIBOSOMAL SUBUNIT BIOGENESIS GTPASE RSGA"/>
    <property type="match status" value="1"/>
</dbReference>
<sequence>MDKQPKSKKPEESDPDHPYSIPGWDDMLEEAFSAYKGTYIAGRVAAQHKTVCDILIPGAMVQAAISGAMRRIGKQPVVGDFVVLLDQAELSSYTIVDILPRKTCLARGSPGDSSEEQVIAANINTIFIVTAVGKDLNLRRLERYLTIVHSSGAKPVILVNKIDLADDPEQVIEETKEIAGDVPVIAISALSKDGLEALIPYINTDETVALIGSSGVGKSTLINAFFGEDLQKTNDVREDDDKGKHTTTVRQLFLLPNGGIFIDNPGIREIQLGDSSEGIDRTFSDIADLSNSCRFKDCTHHNEPHCAVRNAVQNGLITQERFDSYHKLMNEAAFQSEKAEIGLKRLEKKKYKGLSQTARKYREYTGK</sequence>
<dbReference type="GO" id="GO:0005525">
    <property type="term" value="F:GTP binding"/>
    <property type="evidence" value="ECO:0007669"/>
    <property type="project" value="UniProtKB-UniRule"/>
</dbReference>
<dbReference type="GO" id="GO:0046872">
    <property type="term" value="F:metal ion binding"/>
    <property type="evidence" value="ECO:0007669"/>
    <property type="project" value="UniProtKB-KW"/>
</dbReference>
<evidence type="ECO:0000256" key="6">
    <source>
        <dbReference type="ARBA" id="ARBA00022801"/>
    </source>
</evidence>
<organism evidence="14 15">
    <name type="scientific">Methanococcoides methylutens</name>
    <dbReference type="NCBI Taxonomy" id="2226"/>
    <lineage>
        <taxon>Archaea</taxon>
        <taxon>Methanobacteriati</taxon>
        <taxon>Methanobacteriota</taxon>
        <taxon>Stenosarchaea group</taxon>
        <taxon>Methanomicrobia</taxon>
        <taxon>Methanosarcinales</taxon>
        <taxon>Methanosarcinaceae</taxon>
        <taxon>Methanococcoides</taxon>
    </lineage>
</organism>
<dbReference type="InterPro" id="IPR010914">
    <property type="entry name" value="RsgA_GTPase_dom"/>
</dbReference>
<dbReference type="PANTHER" id="PTHR32120:SF10">
    <property type="entry name" value="SMALL RIBOSOMAL SUBUNIT BIOGENESIS GTPASE RSGA"/>
    <property type="match status" value="1"/>
</dbReference>
<evidence type="ECO:0000256" key="7">
    <source>
        <dbReference type="ARBA" id="ARBA00022833"/>
    </source>
</evidence>
<evidence type="ECO:0000256" key="3">
    <source>
        <dbReference type="ARBA" id="ARBA00022723"/>
    </source>
</evidence>
<reference evidence="14 15" key="1">
    <citation type="submission" date="2014-09" db="EMBL/GenBank/DDBJ databases">
        <title>Draft genome sequence of an obligately methylotrophic methanogen, Methanococcoides methylutens, isolated from marine sediment.</title>
        <authorList>
            <person name="Guan Y."/>
            <person name="Ngugi D.K."/>
            <person name="Blom J."/>
            <person name="Ali S."/>
            <person name="Ferry J.G."/>
            <person name="Stingl U."/>
        </authorList>
    </citation>
    <scope>NUCLEOTIDE SEQUENCE [LARGE SCALE GENOMIC DNA]</scope>
    <source>
        <strain evidence="14 15">DSM 2657</strain>
    </source>
</reference>
<feature type="region of interest" description="Disordered" evidence="11">
    <location>
        <begin position="1"/>
        <end position="21"/>
    </location>
</feature>
<dbReference type="AlphaFoldDB" id="A0A099T3H3"/>
<dbReference type="InterPro" id="IPR030378">
    <property type="entry name" value="G_CP_dom"/>
</dbReference>
<keyword evidence="8 10" id="KW-0694">RNA-binding</keyword>
<dbReference type="Proteomes" id="UP000029859">
    <property type="component" value="Unassembled WGS sequence"/>
</dbReference>
<evidence type="ECO:0000313" key="14">
    <source>
        <dbReference type="EMBL" id="KGK99745.1"/>
    </source>
</evidence>
<evidence type="ECO:0000256" key="5">
    <source>
        <dbReference type="ARBA" id="ARBA00022741"/>
    </source>
</evidence>
<dbReference type="GO" id="GO:0042274">
    <property type="term" value="P:ribosomal small subunit biogenesis"/>
    <property type="evidence" value="ECO:0007669"/>
    <property type="project" value="UniProtKB-UniRule"/>
</dbReference>
<dbReference type="PROSITE" id="PS51721">
    <property type="entry name" value="G_CP"/>
    <property type="match status" value="1"/>
</dbReference>
<keyword evidence="3 10" id="KW-0479">Metal-binding</keyword>
<dbReference type="InterPro" id="IPR012340">
    <property type="entry name" value="NA-bd_OB-fold"/>
</dbReference>
<feature type="binding site" evidence="10">
    <location>
        <position position="306"/>
    </location>
    <ligand>
        <name>Zn(2+)</name>
        <dbReference type="ChEBI" id="CHEBI:29105"/>
    </ligand>
</feature>
<comment type="cofactor">
    <cofactor evidence="10">
        <name>Zn(2+)</name>
        <dbReference type="ChEBI" id="CHEBI:29105"/>
    </cofactor>
    <text evidence="10">Binds 1 zinc ion per subunit.</text>
</comment>
<keyword evidence="2 10" id="KW-0690">Ribosome biogenesis</keyword>
<proteinExistence type="inferred from homology"/>
<evidence type="ECO:0000256" key="10">
    <source>
        <dbReference type="HAMAP-Rule" id="MF_01820"/>
    </source>
</evidence>
<feature type="binding site" evidence="10">
    <location>
        <position position="300"/>
    </location>
    <ligand>
        <name>Zn(2+)</name>
        <dbReference type="ChEBI" id="CHEBI:29105"/>
    </ligand>
</feature>
<evidence type="ECO:0000256" key="1">
    <source>
        <dbReference type="ARBA" id="ARBA00022490"/>
    </source>
</evidence>
<feature type="binding site" evidence="10">
    <location>
        <begin position="160"/>
        <end position="163"/>
    </location>
    <ligand>
        <name>GTP</name>
        <dbReference type="ChEBI" id="CHEBI:37565"/>
    </ligand>
</feature>
<evidence type="ECO:0000259" key="12">
    <source>
        <dbReference type="PROSITE" id="PS50936"/>
    </source>
</evidence>
<dbReference type="EC" id="3.6.1.-" evidence="10"/>
<comment type="function">
    <text evidence="10">One of several proteins that assist in the late maturation steps of the functional core of the 30S ribosomal subunit. Helps release RbfA from mature subunits. May play a role in the assembly of ribosomal proteins into the subunit. Circularly permuted GTPase that catalyzes slow GTP hydrolysis, GTPase activity is stimulated by the 30S ribosomal subunit.</text>
</comment>
<dbReference type="Gene3D" id="3.40.50.300">
    <property type="entry name" value="P-loop containing nucleotide triphosphate hydrolases"/>
    <property type="match status" value="1"/>
</dbReference>
<dbReference type="CDD" id="cd01854">
    <property type="entry name" value="YjeQ_EngC"/>
    <property type="match status" value="1"/>
</dbReference>
<evidence type="ECO:0000256" key="4">
    <source>
        <dbReference type="ARBA" id="ARBA00022730"/>
    </source>
</evidence>
<evidence type="ECO:0000256" key="11">
    <source>
        <dbReference type="SAM" id="MobiDB-lite"/>
    </source>
</evidence>
<protein>
    <recommendedName>
        <fullName evidence="10">Small ribosomal subunit biogenesis GTPase RsgA</fullName>
        <ecNumber evidence="10">3.6.1.-</ecNumber>
    </recommendedName>
</protein>
<gene>
    <name evidence="10" type="primary">rsgA</name>
    <name evidence="14" type="ORF">LI82_00590</name>
</gene>
<dbReference type="NCBIfam" id="TIGR00157">
    <property type="entry name" value="ribosome small subunit-dependent GTPase A"/>
    <property type="match status" value="1"/>
</dbReference>
<dbReference type="InterPro" id="IPR004881">
    <property type="entry name" value="Ribosome_biogen_GTPase_RsgA"/>
</dbReference>
<dbReference type="HAMAP" id="MF_01820">
    <property type="entry name" value="GTPase_RsgA"/>
    <property type="match status" value="1"/>
</dbReference>
<keyword evidence="4 10" id="KW-0699">rRNA-binding</keyword>
<keyword evidence="6 10" id="KW-0378">Hydrolase</keyword>
<dbReference type="EMBL" id="JRHO01000002">
    <property type="protein sequence ID" value="KGK99745.1"/>
    <property type="molecule type" value="Genomic_DNA"/>
</dbReference>
<comment type="subunit">
    <text evidence="10">Monomer. Associates with 30S ribosomal subunit, binds 16S rRNA.</text>
</comment>
<name>A0A099T3H3_METMT</name>
<evidence type="ECO:0000256" key="2">
    <source>
        <dbReference type="ARBA" id="ARBA00022517"/>
    </source>
</evidence>
<comment type="subcellular location">
    <subcellularLocation>
        <location evidence="10">Cytoplasm</location>
    </subcellularLocation>
</comment>
<keyword evidence="7 10" id="KW-0862">Zinc</keyword>
<feature type="binding site" evidence="10">
    <location>
        <begin position="212"/>
        <end position="220"/>
    </location>
    <ligand>
        <name>GTP</name>
        <dbReference type="ChEBI" id="CHEBI:37565"/>
    </ligand>
</feature>
<feature type="binding site" evidence="10">
    <location>
        <position position="293"/>
    </location>
    <ligand>
        <name>Zn(2+)</name>
        <dbReference type="ChEBI" id="CHEBI:29105"/>
    </ligand>
</feature>
<evidence type="ECO:0000256" key="8">
    <source>
        <dbReference type="ARBA" id="ARBA00022884"/>
    </source>
</evidence>
<evidence type="ECO:0000313" key="15">
    <source>
        <dbReference type="Proteomes" id="UP000029859"/>
    </source>
</evidence>
<dbReference type="Gene3D" id="1.10.40.50">
    <property type="entry name" value="Probable gtpase engc, domain 3"/>
    <property type="match status" value="1"/>
</dbReference>
<comment type="caution">
    <text evidence="14">The sequence shown here is derived from an EMBL/GenBank/DDBJ whole genome shotgun (WGS) entry which is preliminary data.</text>
</comment>
<dbReference type="SUPFAM" id="SSF52540">
    <property type="entry name" value="P-loop containing nucleoside triphosphate hydrolases"/>
    <property type="match status" value="1"/>
</dbReference>
<dbReference type="Pfam" id="PF03193">
    <property type="entry name" value="RsgA_GTPase"/>
    <property type="match status" value="1"/>
</dbReference>
<keyword evidence="1 10" id="KW-0963">Cytoplasm</keyword>
<dbReference type="InterPro" id="IPR027417">
    <property type="entry name" value="P-loop_NTPase"/>
</dbReference>
<keyword evidence="5 10" id="KW-0547">Nucleotide-binding</keyword>
<feature type="domain" description="EngC GTPase" evidence="12">
    <location>
        <begin position="121"/>
        <end position="268"/>
    </location>
</feature>
<dbReference type="GO" id="GO:0003924">
    <property type="term" value="F:GTPase activity"/>
    <property type="evidence" value="ECO:0007669"/>
    <property type="project" value="UniProtKB-UniRule"/>
</dbReference>
<dbReference type="RefSeq" id="WP_048193023.1">
    <property type="nucleotide sequence ID" value="NZ_CAAGSM010000008.1"/>
</dbReference>
<dbReference type="GO" id="GO:0019843">
    <property type="term" value="F:rRNA binding"/>
    <property type="evidence" value="ECO:0007669"/>
    <property type="project" value="UniProtKB-KW"/>
</dbReference>
<feature type="binding site" evidence="10">
    <location>
        <position position="298"/>
    </location>
    <ligand>
        <name>Zn(2+)</name>
        <dbReference type="ChEBI" id="CHEBI:29105"/>
    </ligand>
</feature>
<dbReference type="SUPFAM" id="SSF50249">
    <property type="entry name" value="Nucleic acid-binding proteins"/>
    <property type="match status" value="1"/>
</dbReference>
<feature type="compositionally biased region" description="Basic and acidic residues" evidence="11">
    <location>
        <begin position="1"/>
        <end position="17"/>
    </location>
</feature>
<dbReference type="GO" id="GO:0005737">
    <property type="term" value="C:cytoplasm"/>
    <property type="evidence" value="ECO:0007669"/>
    <property type="project" value="UniProtKB-SubCell"/>
</dbReference>
<accession>A0A099T3H3</accession>
<comment type="similarity">
    <text evidence="10">Belongs to the TRAFAC class YlqF/YawG GTPase family. RsgA subfamily.</text>
</comment>
<evidence type="ECO:0000259" key="13">
    <source>
        <dbReference type="PROSITE" id="PS51721"/>
    </source>
</evidence>
<keyword evidence="15" id="KW-1185">Reference proteome</keyword>
<evidence type="ECO:0000256" key="9">
    <source>
        <dbReference type="ARBA" id="ARBA00023134"/>
    </source>
</evidence>